<dbReference type="AlphaFoldDB" id="A0A1H3SXD9"/>
<sequence length="44" mass="5080">MVDESRQRNCSTPRVSYSPLRTVLEHGVESAERVSEFLREQSRG</sequence>
<evidence type="ECO:0000313" key="2">
    <source>
        <dbReference type="Proteomes" id="UP000242415"/>
    </source>
</evidence>
<organism evidence="1 2">
    <name type="scientific">Micromonospora pattaloongensis</name>
    <dbReference type="NCBI Taxonomy" id="405436"/>
    <lineage>
        <taxon>Bacteria</taxon>
        <taxon>Bacillati</taxon>
        <taxon>Actinomycetota</taxon>
        <taxon>Actinomycetes</taxon>
        <taxon>Micromonosporales</taxon>
        <taxon>Micromonosporaceae</taxon>
        <taxon>Micromonospora</taxon>
    </lineage>
</organism>
<reference evidence="2" key="1">
    <citation type="submission" date="2016-10" db="EMBL/GenBank/DDBJ databases">
        <authorList>
            <person name="Varghese N."/>
            <person name="Submissions S."/>
        </authorList>
    </citation>
    <scope>NUCLEOTIDE SEQUENCE [LARGE SCALE GENOMIC DNA]</scope>
    <source>
        <strain evidence="2">DSM 45245</strain>
    </source>
</reference>
<dbReference type="EMBL" id="FNPH01000014">
    <property type="protein sequence ID" value="SDZ41769.1"/>
    <property type="molecule type" value="Genomic_DNA"/>
</dbReference>
<dbReference type="Proteomes" id="UP000242415">
    <property type="component" value="Unassembled WGS sequence"/>
</dbReference>
<keyword evidence="2" id="KW-1185">Reference proteome</keyword>
<proteinExistence type="predicted"/>
<dbReference type="STRING" id="405436.SAMN05444365_11468"/>
<name>A0A1H3SXD9_9ACTN</name>
<evidence type="ECO:0000313" key="1">
    <source>
        <dbReference type="EMBL" id="SDZ41769.1"/>
    </source>
</evidence>
<gene>
    <name evidence="1" type="ORF">SAMN05444365_11468</name>
</gene>
<accession>A0A1H3SXD9</accession>
<dbReference type="RefSeq" id="WP_281247301.1">
    <property type="nucleotide sequence ID" value="NZ_FNPH01000014.1"/>
</dbReference>
<protein>
    <submittedName>
        <fullName evidence="1">Uncharacterized protein</fullName>
    </submittedName>
</protein>